<evidence type="ECO:0000313" key="3">
    <source>
        <dbReference type="EMBL" id="VAX42839.1"/>
    </source>
</evidence>
<keyword evidence="1" id="KW-0472">Membrane</keyword>
<organism evidence="3">
    <name type="scientific">hydrothermal vent metagenome</name>
    <dbReference type="NCBI Taxonomy" id="652676"/>
    <lineage>
        <taxon>unclassified sequences</taxon>
        <taxon>metagenomes</taxon>
        <taxon>ecological metagenomes</taxon>
    </lineage>
</organism>
<gene>
    <name evidence="3" type="ORF">MNBD_PLANCTO03-1322</name>
</gene>
<name>A0A3B1DK79_9ZZZZ</name>
<feature type="transmembrane region" description="Helical" evidence="1">
    <location>
        <begin position="12"/>
        <end position="35"/>
    </location>
</feature>
<dbReference type="PANTHER" id="PTHR42911">
    <property type="entry name" value="MODULATOR OF FTSH PROTEASE HFLC"/>
    <property type="match status" value="1"/>
</dbReference>
<dbReference type="AlphaFoldDB" id="A0A3B1DK79"/>
<feature type="transmembrane region" description="Helical" evidence="1">
    <location>
        <begin position="293"/>
        <end position="314"/>
    </location>
</feature>
<feature type="domain" description="Band 7" evidence="2">
    <location>
        <begin position="313"/>
        <end position="550"/>
    </location>
</feature>
<feature type="transmembrane region" description="Helical" evidence="1">
    <location>
        <begin position="148"/>
        <end position="167"/>
    </location>
</feature>
<feature type="transmembrane region" description="Helical" evidence="1">
    <location>
        <begin position="41"/>
        <end position="62"/>
    </location>
</feature>
<dbReference type="Pfam" id="PF01145">
    <property type="entry name" value="Band_7"/>
    <property type="match status" value="1"/>
</dbReference>
<feature type="transmembrane region" description="Helical" evidence="1">
    <location>
        <begin position="104"/>
        <end position="128"/>
    </location>
</feature>
<feature type="transmembrane region" description="Helical" evidence="1">
    <location>
        <begin position="179"/>
        <end position="202"/>
    </location>
</feature>
<evidence type="ECO:0000256" key="1">
    <source>
        <dbReference type="SAM" id="Phobius"/>
    </source>
</evidence>
<reference evidence="3" key="1">
    <citation type="submission" date="2018-06" db="EMBL/GenBank/DDBJ databases">
        <authorList>
            <person name="Zhirakovskaya E."/>
        </authorList>
    </citation>
    <scope>NUCLEOTIDE SEQUENCE</scope>
</reference>
<dbReference type="InterPro" id="IPR036013">
    <property type="entry name" value="Band_7/SPFH_dom_sf"/>
</dbReference>
<dbReference type="EMBL" id="UOGK01000765">
    <property type="protein sequence ID" value="VAX42839.1"/>
    <property type="molecule type" value="Genomic_DNA"/>
</dbReference>
<keyword evidence="1" id="KW-0812">Transmembrane</keyword>
<dbReference type="PANTHER" id="PTHR42911:SF1">
    <property type="entry name" value="MODULATOR OF FTSH PROTEASE HFLC"/>
    <property type="match status" value="1"/>
</dbReference>
<proteinExistence type="predicted"/>
<sequence>MKADHLSFKRAASVSMLGFAIQIAITLILLLFGLYGKDTAAFSASFFSMVGVFVWLLLVLLFDQHRRERIEAMEAEALAEEAATSVFDEGAAELRIAARRLQTWYKFVIPVASLLIGGALLGLGIWLFRANNHLVEPGKLPDATQPGWAIALGLIIAFVGFIFARFVSGMAKQGIWANLRGGAAFAVGSALIGLSIAVAQFIDIAGSDAVRRWLVVAVPLLTIGLGVEVFLNFLLDLYRPRKKGVFPRPAFDSRILAFASAPDRIARSIGEALDYQFGFGVQETWFYRLVLRWWPAVIVIGVAVVWALSIGTVVPADQRGMVLRFGKVVREDIGPGLHFKAPWPIDRVVTSEITERGVDGHLRIIGHTTTGARTLQLGTPPAEGTGPILWTNEHTTEEVFHICQPSRAFDAHTHTDDHNRDLALVATEVPLNYIITSPMLYDELAPPGVREDILRLTGQRAVTAFLSAISIDQILGADRSELAGQIRVRVQKAFDQLNPGADGVPRGAGVEILSLTIAHMHPPRDVAHKFEQVIIAQQHHDAKIEVARGKEVEALASVAGSVGAANAIVAALDEYDALRNAGAADEVLVAQEARIVELMSTAQGEAAMVLAEAQANRWTQHMGAWAEAIRYQGMVSSYTAAPLVYRAGLYFETLRESLAESRIYLVGAGVPNLHVRNELQTEKVGIGLFEKDPLE</sequence>
<dbReference type="SUPFAM" id="SSF117892">
    <property type="entry name" value="Band 7/SPFH domain"/>
    <property type="match status" value="1"/>
</dbReference>
<accession>A0A3B1DK79</accession>
<protein>
    <recommendedName>
        <fullName evidence="2">Band 7 domain-containing protein</fullName>
    </recommendedName>
</protein>
<feature type="transmembrane region" description="Helical" evidence="1">
    <location>
        <begin position="214"/>
        <end position="235"/>
    </location>
</feature>
<dbReference type="InterPro" id="IPR001107">
    <property type="entry name" value="Band_7"/>
</dbReference>
<evidence type="ECO:0000259" key="2">
    <source>
        <dbReference type="Pfam" id="PF01145"/>
    </source>
</evidence>
<keyword evidence="1" id="KW-1133">Transmembrane helix</keyword>